<keyword evidence="1" id="KW-0175">Coiled coil</keyword>
<evidence type="ECO:0000256" key="2">
    <source>
        <dbReference type="SAM" id="MobiDB-lite"/>
    </source>
</evidence>
<evidence type="ECO:0000313" key="3">
    <source>
        <dbReference type="EMBL" id="MDI3417956.1"/>
    </source>
</evidence>
<evidence type="ECO:0000313" key="4">
    <source>
        <dbReference type="Proteomes" id="UP001237105"/>
    </source>
</evidence>
<feature type="compositionally biased region" description="Basic and acidic residues" evidence="2">
    <location>
        <begin position="193"/>
        <end position="206"/>
    </location>
</feature>
<sequence length="439" mass="44561">MSTEPAKLTAAADRWEELAGKFKKLEDQYERDVYGVAKGAVWSGLSAEAAKLRFDTTLNEYRAAQKEAKALASLLRNAHTQLADLRNRVKTLREEAVQNGMRVTDQGNVSYDYDRLDKSARVAVAHDPSYAESIRNAVGEWDKAIKQAVKAVGEADAALARGLKTVVADRNLSDGTVMGFNSEAHGNFRRYQAEEKAHARERDKSEATTQTDGWDSKGKATATGPDAGASATGVEYGKQGMLKAYADLGHATAEGSLSSGDVKLSGIGDAYAGGRATASAGITEGGLSGTAEVSAGGRALAEARAESGHVGAYGRATGFAGAEAGVNAGVGPEGVKVGAEAIAGAKASVAGGVEAGGIGAGLTAEGWAGPGAEAGLKVAKEDDGKFHVGAKVGLSPVLGGAAGFEFTVDPEKVSDTAGALAGAVGDAAGAVRDGVTGLF</sequence>
<comment type="caution">
    <text evidence="3">The sequence shown here is derived from an EMBL/GenBank/DDBJ whole genome shotgun (WGS) entry which is preliminary data.</text>
</comment>
<dbReference type="Proteomes" id="UP001237105">
    <property type="component" value="Unassembled WGS sequence"/>
</dbReference>
<feature type="coiled-coil region" evidence="1">
    <location>
        <begin position="47"/>
        <end position="95"/>
    </location>
</feature>
<dbReference type="EMBL" id="JASCIS010000004">
    <property type="protein sequence ID" value="MDI3417956.1"/>
    <property type="molecule type" value="Genomic_DNA"/>
</dbReference>
<evidence type="ECO:0000256" key="1">
    <source>
        <dbReference type="SAM" id="Coils"/>
    </source>
</evidence>
<proteinExistence type="predicted"/>
<protein>
    <submittedName>
        <fullName evidence="3">Uncharacterized protein</fullName>
    </submittedName>
</protein>
<dbReference type="RefSeq" id="WP_282533878.1">
    <property type="nucleotide sequence ID" value="NZ_JASCIS010000004.1"/>
</dbReference>
<reference evidence="3 4" key="1">
    <citation type="submission" date="2023-05" db="EMBL/GenBank/DDBJ databases">
        <title>Draft genome sequence of Streptomyces sp. B-S-A12 isolated from a cave soil in Thailand.</title>
        <authorList>
            <person name="Chamroensaksri N."/>
            <person name="Muangham S."/>
        </authorList>
    </citation>
    <scope>NUCLEOTIDE SEQUENCE [LARGE SCALE GENOMIC DNA]</scope>
    <source>
        <strain evidence="3 4">B-S-A12</strain>
    </source>
</reference>
<accession>A0ABT6SQT3</accession>
<keyword evidence="4" id="KW-1185">Reference proteome</keyword>
<gene>
    <name evidence="3" type="ORF">QIT00_05165</name>
</gene>
<feature type="region of interest" description="Disordered" evidence="2">
    <location>
        <begin position="193"/>
        <end position="231"/>
    </location>
</feature>
<organism evidence="3 4">
    <name type="scientific">Streptomyces luteolus</name>
    <dbReference type="NCBI Taxonomy" id="3043615"/>
    <lineage>
        <taxon>Bacteria</taxon>
        <taxon>Bacillati</taxon>
        <taxon>Actinomycetota</taxon>
        <taxon>Actinomycetes</taxon>
        <taxon>Kitasatosporales</taxon>
        <taxon>Streptomycetaceae</taxon>
        <taxon>Streptomyces</taxon>
    </lineage>
</organism>
<name>A0ABT6SQT3_9ACTN</name>